<name>A0ABW3G6H1_9NOCA</name>
<proteinExistence type="inferred from homology"/>
<evidence type="ECO:0000259" key="8">
    <source>
        <dbReference type="Pfam" id="PF13462"/>
    </source>
</evidence>
<organism evidence="9 10">
    <name type="scientific">Williamsia deligens</name>
    <dbReference type="NCBI Taxonomy" id="321325"/>
    <lineage>
        <taxon>Bacteria</taxon>
        <taxon>Bacillati</taxon>
        <taxon>Actinomycetota</taxon>
        <taxon>Actinomycetes</taxon>
        <taxon>Mycobacteriales</taxon>
        <taxon>Nocardiaceae</taxon>
        <taxon>Williamsia</taxon>
    </lineage>
</organism>
<evidence type="ECO:0000256" key="6">
    <source>
        <dbReference type="SAM" id="MobiDB-lite"/>
    </source>
</evidence>
<dbReference type="Pfam" id="PF13462">
    <property type="entry name" value="Thioredoxin_4"/>
    <property type="match status" value="1"/>
</dbReference>
<evidence type="ECO:0000313" key="10">
    <source>
        <dbReference type="Proteomes" id="UP001597068"/>
    </source>
</evidence>
<dbReference type="Proteomes" id="UP001597068">
    <property type="component" value="Unassembled WGS sequence"/>
</dbReference>
<evidence type="ECO:0000256" key="7">
    <source>
        <dbReference type="SAM" id="Phobius"/>
    </source>
</evidence>
<keyword evidence="3" id="KW-0560">Oxidoreductase</keyword>
<protein>
    <submittedName>
        <fullName evidence="9">DsbA family protein</fullName>
    </submittedName>
</protein>
<keyword evidence="7" id="KW-0812">Transmembrane</keyword>
<keyword evidence="10" id="KW-1185">Reference proteome</keyword>
<dbReference type="Gene3D" id="3.40.30.10">
    <property type="entry name" value="Glutaredoxin"/>
    <property type="match status" value="1"/>
</dbReference>
<gene>
    <name evidence="9" type="ORF">ACFQ04_01055</name>
</gene>
<keyword evidence="7" id="KW-0472">Membrane</keyword>
<evidence type="ECO:0000256" key="2">
    <source>
        <dbReference type="ARBA" id="ARBA00022729"/>
    </source>
</evidence>
<dbReference type="EMBL" id="JBHTIL010000001">
    <property type="protein sequence ID" value="MFD0924314.1"/>
    <property type="molecule type" value="Genomic_DNA"/>
</dbReference>
<keyword evidence="7" id="KW-1133">Transmembrane helix</keyword>
<evidence type="ECO:0000313" key="9">
    <source>
        <dbReference type="EMBL" id="MFD0924314.1"/>
    </source>
</evidence>
<keyword evidence="5" id="KW-0676">Redox-active center</keyword>
<dbReference type="InterPro" id="IPR036249">
    <property type="entry name" value="Thioredoxin-like_sf"/>
</dbReference>
<dbReference type="SUPFAM" id="SSF52833">
    <property type="entry name" value="Thioredoxin-like"/>
    <property type="match status" value="1"/>
</dbReference>
<feature type="region of interest" description="Disordered" evidence="6">
    <location>
        <begin position="156"/>
        <end position="175"/>
    </location>
</feature>
<reference evidence="10" key="1">
    <citation type="journal article" date="2019" name="Int. J. Syst. Evol. Microbiol.">
        <title>The Global Catalogue of Microorganisms (GCM) 10K type strain sequencing project: providing services to taxonomists for standard genome sequencing and annotation.</title>
        <authorList>
            <consortium name="The Broad Institute Genomics Platform"/>
            <consortium name="The Broad Institute Genome Sequencing Center for Infectious Disease"/>
            <person name="Wu L."/>
            <person name="Ma J."/>
        </authorList>
    </citation>
    <scope>NUCLEOTIDE SEQUENCE [LARGE SCALE GENOMIC DNA]</scope>
    <source>
        <strain evidence="10">CCUG 50873</strain>
    </source>
</reference>
<feature type="transmembrane region" description="Helical" evidence="7">
    <location>
        <begin position="21"/>
        <end position="44"/>
    </location>
</feature>
<dbReference type="InterPro" id="IPR012336">
    <property type="entry name" value="Thioredoxin-like_fold"/>
</dbReference>
<evidence type="ECO:0000256" key="4">
    <source>
        <dbReference type="ARBA" id="ARBA00023157"/>
    </source>
</evidence>
<dbReference type="CDD" id="cd02972">
    <property type="entry name" value="DsbA_family"/>
    <property type="match status" value="1"/>
</dbReference>
<evidence type="ECO:0000256" key="5">
    <source>
        <dbReference type="ARBA" id="ARBA00023284"/>
    </source>
</evidence>
<feature type="domain" description="Thioredoxin-like fold" evidence="8">
    <location>
        <begin position="62"/>
        <end position="228"/>
    </location>
</feature>
<keyword evidence="2" id="KW-0732">Signal</keyword>
<evidence type="ECO:0000256" key="3">
    <source>
        <dbReference type="ARBA" id="ARBA00023002"/>
    </source>
</evidence>
<comment type="caution">
    <text evidence="9">The sequence shown here is derived from an EMBL/GenBank/DDBJ whole genome shotgun (WGS) entry which is preliminary data.</text>
</comment>
<dbReference type="PANTHER" id="PTHR13887">
    <property type="entry name" value="GLUTATHIONE S-TRANSFERASE KAPPA"/>
    <property type="match status" value="1"/>
</dbReference>
<dbReference type="PANTHER" id="PTHR13887:SF14">
    <property type="entry name" value="DISULFIDE BOND FORMATION PROTEIN D"/>
    <property type="match status" value="1"/>
</dbReference>
<comment type="similarity">
    <text evidence="1">Belongs to the thioredoxin family. DsbA subfamily.</text>
</comment>
<dbReference type="RefSeq" id="WP_253647636.1">
    <property type="nucleotide sequence ID" value="NZ_BAAAMO010000002.1"/>
</dbReference>
<keyword evidence="4" id="KW-1015">Disulfide bond</keyword>
<sequence>MSDSRRPRVSAKYQPSRTSSRATYLLGGVAVVVIAVVVIGGIIWNSQRDKGSADQAVLAQNASLIIGKADAPHTIDVFEDFQCPYCKQFEQSSGQAMVNAADAGKLRVRYHILNFLDRNSGSGDYSSRAAGAALCVAQAGGSDQFLKYHTKLFTDQPAEGGDDPTNAELAASAKSVGASEQTQQCISSGARVDAAKADAQQSLTQLSKALGGNAGTPTVLSEGKPVEGVLNGPGWLTTLLADDSSS</sequence>
<evidence type="ECO:0000256" key="1">
    <source>
        <dbReference type="ARBA" id="ARBA00005791"/>
    </source>
</evidence>
<accession>A0ABW3G6H1</accession>